<dbReference type="EMBL" id="VBAO01000470">
    <property type="protein sequence ID" value="TMI77441.1"/>
    <property type="molecule type" value="Genomic_DNA"/>
</dbReference>
<reference evidence="2 3" key="1">
    <citation type="journal article" date="2019" name="Nat. Microbiol.">
        <title>Mediterranean grassland soil C-N compound turnover is dependent on rainfall and depth, and is mediated by genomically divergent microorganisms.</title>
        <authorList>
            <person name="Diamond S."/>
            <person name="Andeer P.F."/>
            <person name="Li Z."/>
            <person name="Crits-Christoph A."/>
            <person name="Burstein D."/>
            <person name="Anantharaman K."/>
            <person name="Lane K.R."/>
            <person name="Thomas B.C."/>
            <person name="Pan C."/>
            <person name="Northen T.R."/>
            <person name="Banfield J.F."/>
        </authorList>
    </citation>
    <scope>NUCLEOTIDE SEQUENCE [LARGE SCALE GENOMIC DNA]</scope>
    <source>
        <strain evidence="2">NP_7</strain>
    </source>
</reference>
<gene>
    <name evidence="2" type="ORF">E6H04_14250</name>
</gene>
<feature type="non-terminal residue" evidence="2">
    <location>
        <position position="60"/>
    </location>
</feature>
<dbReference type="PROSITE" id="PS00197">
    <property type="entry name" value="2FE2S_FER_1"/>
    <property type="match status" value="1"/>
</dbReference>
<evidence type="ECO:0000313" key="3">
    <source>
        <dbReference type="Proteomes" id="UP000320048"/>
    </source>
</evidence>
<proteinExistence type="predicted"/>
<dbReference type="InterPro" id="IPR052914">
    <property type="entry name" value="Aldehyde_Oxdr_Iron-Sulfur"/>
</dbReference>
<comment type="caution">
    <text evidence="2">The sequence shown here is derived from an EMBL/GenBank/DDBJ whole genome shotgun (WGS) entry which is preliminary data.</text>
</comment>
<dbReference type="PANTHER" id="PTHR45331">
    <property type="entry name" value="OXIDOREDUCTASE, IRON-SULPHUR BINDING SUBUNIT-RELATED-RELATED"/>
    <property type="match status" value="1"/>
</dbReference>
<dbReference type="PANTHER" id="PTHR45331:SF2">
    <property type="entry name" value="OXIDOREDUCTASE WITH IRON-SULFUR SUBUNIT"/>
    <property type="match status" value="1"/>
</dbReference>
<accession>A0A537J1K0</accession>
<dbReference type="InterPro" id="IPR036010">
    <property type="entry name" value="2Fe-2S_ferredoxin-like_sf"/>
</dbReference>
<dbReference type="Pfam" id="PF00111">
    <property type="entry name" value="Fer2"/>
    <property type="match status" value="1"/>
</dbReference>
<dbReference type="Gene3D" id="3.10.20.30">
    <property type="match status" value="1"/>
</dbReference>
<sequence>MPVTPSAPVEATTRIQLTVNGRRREVAVAPRRTLLQLLREELHLTGTKEGCGVGTCGACT</sequence>
<dbReference type="InterPro" id="IPR001041">
    <property type="entry name" value="2Fe-2S_ferredoxin-type"/>
</dbReference>
<dbReference type="GO" id="GO:0016903">
    <property type="term" value="F:oxidoreductase activity, acting on the aldehyde or oxo group of donors"/>
    <property type="evidence" value="ECO:0007669"/>
    <property type="project" value="TreeGrafter"/>
</dbReference>
<organism evidence="2 3">
    <name type="scientific">Candidatus Segetimicrobium genomatis</name>
    <dbReference type="NCBI Taxonomy" id="2569760"/>
    <lineage>
        <taxon>Bacteria</taxon>
        <taxon>Bacillati</taxon>
        <taxon>Candidatus Sysuimicrobiota</taxon>
        <taxon>Candidatus Sysuimicrobiia</taxon>
        <taxon>Candidatus Sysuimicrobiales</taxon>
        <taxon>Candidatus Segetimicrobiaceae</taxon>
        <taxon>Candidatus Segetimicrobium</taxon>
    </lineage>
</organism>
<dbReference type="CDD" id="cd00207">
    <property type="entry name" value="fer2"/>
    <property type="match status" value="1"/>
</dbReference>
<evidence type="ECO:0000259" key="1">
    <source>
        <dbReference type="PROSITE" id="PS51085"/>
    </source>
</evidence>
<dbReference type="InterPro" id="IPR006058">
    <property type="entry name" value="2Fe2S_fd_BS"/>
</dbReference>
<dbReference type="GO" id="GO:0051537">
    <property type="term" value="F:2 iron, 2 sulfur cluster binding"/>
    <property type="evidence" value="ECO:0007669"/>
    <property type="project" value="InterPro"/>
</dbReference>
<name>A0A537J1K0_9BACT</name>
<protein>
    <submittedName>
        <fullName evidence="2">2Fe-2S iron-sulfur cluster binding domain-containing protein</fullName>
    </submittedName>
</protein>
<dbReference type="Proteomes" id="UP000320048">
    <property type="component" value="Unassembled WGS sequence"/>
</dbReference>
<evidence type="ECO:0000313" key="2">
    <source>
        <dbReference type="EMBL" id="TMI77441.1"/>
    </source>
</evidence>
<dbReference type="InterPro" id="IPR012675">
    <property type="entry name" value="Beta-grasp_dom_sf"/>
</dbReference>
<dbReference type="PROSITE" id="PS51085">
    <property type="entry name" value="2FE2S_FER_2"/>
    <property type="match status" value="1"/>
</dbReference>
<dbReference type="AlphaFoldDB" id="A0A537J1K0"/>
<feature type="domain" description="2Fe-2S ferredoxin-type" evidence="1">
    <location>
        <begin position="13"/>
        <end position="60"/>
    </location>
</feature>
<dbReference type="SUPFAM" id="SSF54292">
    <property type="entry name" value="2Fe-2S ferredoxin-like"/>
    <property type="match status" value="1"/>
</dbReference>